<sequence length="143" mass="16041">MFFHRQSDKTDVLKKVPLFSSLNQRQLNLIAKHADEVELKAGKVLAKQGEMGLEFLLLVEGSARVQRNGKVIAHLATGDFFGEMSLIDGKPRTATVIAETPVILLAIHRRSFNYLLDTIPGLPRKILVTLCDRLRKADETMMN</sequence>
<gene>
    <name evidence="2" type="ORF">A2Z21_00085</name>
</gene>
<comment type="caution">
    <text evidence="2">The sequence shown here is derived from an EMBL/GenBank/DDBJ whole genome shotgun (WGS) entry which is preliminary data.</text>
</comment>
<name>A0A1F5USZ9_FRAXR</name>
<evidence type="ECO:0000313" key="3">
    <source>
        <dbReference type="Proteomes" id="UP000179157"/>
    </source>
</evidence>
<dbReference type="PANTHER" id="PTHR11635">
    <property type="entry name" value="CAMP-DEPENDENT PROTEIN KINASE REGULATORY CHAIN"/>
    <property type="match status" value="1"/>
</dbReference>
<dbReference type="SMART" id="SM00100">
    <property type="entry name" value="cNMP"/>
    <property type="match status" value="1"/>
</dbReference>
<dbReference type="EMBL" id="MFGX01000085">
    <property type="protein sequence ID" value="OGF54250.1"/>
    <property type="molecule type" value="Genomic_DNA"/>
</dbReference>
<accession>A0A1F5USZ9</accession>
<dbReference type="SUPFAM" id="SSF51206">
    <property type="entry name" value="cAMP-binding domain-like"/>
    <property type="match status" value="1"/>
</dbReference>
<dbReference type="PROSITE" id="PS00889">
    <property type="entry name" value="CNMP_BINDING_2"/>
    <property type="match status" value="1"/>
</dbReference>
<dbReference type="InterPro" id="IPR000595">
    <property type="entry name" value="cNMP-bd_dom"/>
</dbReference>
<reference evidence="2 3" key="1">
    <citation type="journal article" date="2016" name="Nat. Commun.">
        <title>Thousands of microbial genomes shed light on interconnected biogeochemical processes in an aquifer system.</title>
        <authorList>
            <person name="Anantharaman K."/>
            <person name="Brown C.T."/>
            <person name="Hug L.A."/>
            <person name="Sharon I."/>
            <person name="Castelle C.J."/>
            <person name="Probst A.J."/>
            <person name="Thomas B.C."/>
            <person name="Singh A."/>
            <person name="Wilkins M.J."/>
            <person name="Karaoz U."/>
            <person name="Brodie E.L."/>
            <person name="Williams K.H."/>
            <person name="Hubbard S.S."/>
            <person name="Banfield J.F."/>
        </authorList>
    </citation>
    <scope>NUCLEOTIDE SEQUENCE [LARGE SCALE GENOMIC DNA]</scope>
    <source>
        <strain evidence="3">RBG_16_55_9</strain>
    </source>
</reference>
<evidence type="ECO:0000259" key="1">
    <source>
        <dbReference type="PROSITE" id="PS50042"/>
    </source>
</evidence>
<dbReference type="InterPro" id="IPR050503">
    <property type="entry name" value="cAMP-dep_PK_reg_su-like"/>
</dbReference>
<dbReference type="PANTHER" id="PTHR11635:SF152">
    <property type="entry name" value="CAMP-DEPENDENT PROTEIN KINASE TYPE I REGULATORY SUBUNIT-RELATED"/>
    <property type="match status" value="1"/>
</dbReference>
<dbReference type="PRINTS" id="PR00103">
    <property type="entry name" value="CAMPKINASE"/>
</dbReference>
<dbReference type="Gene3D" id="2.60.120.10">
    <property type="entry name" value="Jelly Rolls"/>
    <property type="match status" value="1"/>
</dbReference>
<dbReference type="InterPro" id="IPR018490">
    <property type="entry name" value="cNMP-bd_dom_sf"/>
</dbReference>
<dbReference type="GO" id="GO:0005829">
    <property type="term" value="C:cytosol"/>
    <property type="evidence" value="ECO:0007669"/>
    <property type="project" value="TreeGrafter"/>
</dbReference>
<dbReference type="CDD" id="cd00038">
    <property type="entry name" value="CAP_ED"/>
    <property type="match status" value="1"/>
</dbReference>
<dbReference type="InterPro" id="IPR014710">
    <property type="entry name" value="RmlC-like_jellyroll"/>
</dbReference>
<dbReference type="AlphaFoldDB" id="A0A1F5USZ9"/>
<dbReference type="Proteomes" id="UP000179157">
    <property type="component" value="Unassembled WGS sequence"/>
</dbReference>
<protein>
    <recommendedName>
        <fullName evidence="1">Cyclic nucleotide-binding domain-containing protein</fullName>
    </recommendedName>
</protein>
<dbReference type="PROSITE" id="PS50042">
    <property type="entry name" value="CNMP_BINDING_3"/>
    <property type="match status" value="1"/>
</dbReference>
<dbReference type="Pfam" id="PF00027">
    <property type="entry name" value="cNMP_binding"/>
    <property type="match status" value="1"/>
</dbReference>
<evidence type="ECO:0000313" key="2">
    <source>
        <dbReference type="EMBL" id="OGF54250.1"/>
    </source>
</evidence>
<organism evidence="2 3">
    <name type="scientific">Fraserbacteria sp. (strain RBG_16_55_9)</name>
    <dbReference type="NCBI Taxonomy" id="1817864"/>
    <lineage>
        <taxon>Bacteria</taxon>
        <taxon>Candidatus Fraseribacteriota</taxon>
    </lineage>
</organism>
<dbReference type="InterPro" id="IPR018488">
    <property type="entry name" value="cNMP-bd_CS"/>
</dbReference>
<feature type="domain" description="Cyclic nucleotide-binding" evidence="1">
    <location>
        <begin position="18"/>
        <end position="133"/>
    </location>
</feature>
<dbReference type="STRING" id="1817864.A2Z21_00085"/>
<dbReference type="GO" id="GO:0005952">
    <property type="term" value="C:cAMP-dependent protein kinase complex"/>
    <property type="evidence" value="ECO:0007669"/>
    <property type="project" value="InterPro"/>
</dbReference>
<proteinExistence type="predicted"/>